<dbReference type="AlphaFoldDB" id="F6LWN9"/>
<accession>F6LWN9</accession>
<name>F6LWN9_THEPA</name>
<reference evidence="2" key="1">
    <citation type="journal article" date="2011" name="PLoS ONE">
        <title>Two Theileria parva CD8 T Cell Antigen Genes Are More Variable in Buffalo than Cattle Parasites, but Differ in Pattern of Sequence Diversity.</title>
        <authorList>
            <person name="Pelle R."/>
            <person name="Graham S.P."/>
            <person name="Njahira M.N."/>
            <person name="Osaso J."/>
            <person name="Saya R.M."/>
            <person name="Odongo D.O."/>
            <person name="Toye P.G."/>
            <person name="Spooner P.R."/>
            <person name="Musoke A.J."/>
            <person name="Mwangi D.M."/>
            <person name="Taracha E.L."/>
            <person name="Morrison W.I."/>
            <person name="Weir W."/>
            <person name="Silva J.C."/>
            <person name="Bishop R.P."/>
        </authorList>
    </citation>
    <scope>NUCLEOTIDE SEQUENCE</scope>
    <source>
        <strain evidence="2">Marula N76</strain>
    </source>
</reference>
<keyword evidence="1" id="KW-0732">Signal</keyword>
<protein>
    <submittedName>
        <fullName evidence="2">CD8+ T cell target antigen Tp2</fullName>
    </submittedName>
</protein>
<dbReference type="EMBL" id="JF451924">
    <property type="protein sequence ID" value="AEG42605.1"/>
    <property type="molecule type" value="Genomic_DNA"/>
</dbReference>
<organism evidence="2">
    <name type="scientific">Theileria parva</name>
    <name type="common">East coast fever infection agent</name>
    <dbReference type="NCBI Taxonomy" id="5875"/>
    <lineage>
        <taxon>Eukaryota</taxon>
        <taxon>Sar</taxon>
        <taxon>Alveolata</taxon>
        <taxon>Apicomplexa</taxon>
        <taxon>Aconoidasida</taxon>
        <taxon>Piroplasmida</taxon>
        <taxon>Theileriidae</taxon>
        <taxon>Theileria</taxon>
    </lineage>
</organism>
<sequence>MKLAARLISLYFIIFILPSSVLGGNCNDEELENLGMLDKPHPDKERLFKTSKGMTEVGKKHGIKMGTSIDKFLSELQKLFGQVGISGVGEECLRCFAASIHCVSNKCKGACLRGPCTDDCQKCIERNCKGALLECIGKPKIPNPCDWKDEYLKFKFPTTDSDKSEKKGEASGTS</sequence>
<proteinExistence type="predicted"/>
<evidence type="ECO:0000313" key="2">
    <source>
        <dbReference type="EMBL" id="AEG42605.1"/>
    </source>
</evidence>
<evidence type="ECO:0000256" key="1">
    <source>
        <dbReference type="SAM" id="SignalP"/>
    </source>
</evidence>
<feature type="chain" id="PRO_5003338531" evidence="1">
    <location>
        <begin position="24"/>
        <end position="174"/>
    </location>
</feature>
<feature type="signal peptide" evidence="1">
    <location>
        <begin position="1"/>
        <end position="23"/>
    </location>
</feature>
<gene>
    <name evidence="2" type="ORF">TP01_0056</name>
</gene>